<keyword evidence="2" id="KW-1185">Reference proteome</keyword>
<proteinExistence type="predicted"/>
<accession>A0AAD9ZA54</accession>
<name>A0AAD9ZA54_9LECA</name>
<sequence length="78" mass="9323">MSEDYRKRLIEAYTEDKKWSKIMIVLSEEKDRLEKLDPGSTKDDVCVPNIQFFLRDGLIYYKDGFDDQERLCIPKTIE</sequence>
<dbReference type="EMBL" id="JASNWA010000006">
    <property type="protein sequence ID" value="KAK3174415.1"/>
    <property type="molecule type" value="Genomic_DNA"/>
</dbReference>
<reference evidence="1" key="1">
    <citation type="submission" date="2022-11" db="EMBL/GenBank/DDBJ databases">
        <title>Chromosomal genome sequence assembly and mating type (MAT) locus characterization of the leprose asexual lichenized fungus Lepraria neglecta (Nyl.) Erichsen.</title>
        <authorList>
            <person name="Allen J.L."/>
            <person name="Pfeffer B."/>
        </authorList>
    </citation>
    <scope>NUCLEOTIDE SEQUENCE</scope>
    <source>
        <strain evidence="1">Allen 5258</strain>
    </source>
</reference>
<evidence type="ECO:0000313" key="1">
    <source>
        <dbReference type="EMBL" id="KAK3174415.1"/>
    </source>
</evidence>
<dbReference type="AlphaFoldDB" id="A0AAD9ZA54"/>
<evidence type="ECO:0000313" key="2">
    <source>
        <dbReference type="Proteomes" id="UP001276659"/>
    </source>
</evidence>
<comment type="caution">
    <text evidence="1">The sequence shown here is derived from an EMBL/GenBank/DDBJ whole genome shotgun (WGS) entry which is preliminary data.</text>
</comment>
<protein>
    <submittedName>
        <fullName evidence="1">Uncharacterized protein</fullName>
    </submittedName>
</protein>
<gene>
    <name evidence="1" type="ORF">OEA41_001661</name>
</gene>
<organism evidence="1 2">
    <name type="scientific">Lepraria neglecta</name>
    <dbReference type="NCBI Taxonomy" id="209136"/>
    <lineage>
        <taxon>Eukaryota</taxon>
        <taxon>Fungi</taxon>
        <taxon>Dikarya</taxon>
        <taxon>Ascomycota</taxon>
        <taxon>Pezizomycotina</taxon>
        <taxon>Lecanoromycetes</taxon>
        <taxon>OSLEUM clade</taxon>
        <taxon>Lecanoromycetidae</taxon>
        <taxon>Lecanorales</taxon>
        <taxon>Lecanorineae</taxon>
        <taxon>Stereocaulaceae</taxon>
        <taxon>Lepraria</taxon>
    </lineage>
</organism>
<dbReference type="Proteomes" id="UP001276659">
    <property type="component" value="Unassembled WGS sequence"/>
</dbReference>